<organism evidence="3 4">
    <name type="scientific">Suillus plorans</name>
    <dbReference type="NCBI Taxonomy" id="116603"/>
    <lineage>
        <taxon>Eukaryota</taxon>
        <taxon>Fungi</taxon>
        <taxon>Dikarya</taxon>
        <taxon>Basidiomycota</taxon>
        <taxon>Agaricomycotina</taxon>
        <taxon>Agaricomycetes</taxon>
        <taxon>Agaricomycetidae</taxon>
        <taxon>Boletales</taxon>
        <taxon>Suillineae</taxon>
        <taxon>Suillaceae</taxon>
        <taxon>Suillus</taxon>
    </lineage>
</organism>
<feature type="transmembrane region" description="Helical" evidence="1">
    <location>
        <begin position="43"/>
        <end position="62"/>
    </location>
</feature>
<dbReference type="Pfam" id="PF20151">
    <property type="entry name" value="DUF6533"/>
    <property type="match status" value="1"/>
</dbReference>
<keyword evidence="1" id="KW-1133">Transmembrane helix</keyword>
<protein>
    <recommendedName>
        <fullName evidence="2">DUF6533 domain-containing protein</fullName>
    </recommendedName>
</protein>
<gene>
    <name evidence="3" type="ORF">HD556DRAFT_1451218</name>
</gene>
<reference evidence="3" key="1">
    <citation type="journal article" date="2020" name="New Phytol.">
        <title>Comparative genomics reveals dynamic genome evolution in host specialist ectomycorrhizal fungi.</title>
        <authorList>
            <person name="Lofgren L.A."/>
            <person name="Nguyen N.H."/>
            <person name="Vilgalys R."/>
            <person name="Ruytinx J."/>
            <person name="Liao H.L."/>
            <person name="Branco S."/>
            <person name="Kuo A."/>
            <person name="LaButti K."/>
            <person name="Lipzen A."/>
            <person name="Andreopoulos W."/>
            <person name="Pangilinan J."/>
            <person name="Riley R."/>
            <person name="Hundley H."/>
            <person name="Na H."/>
            <person name="Barry K."/>
            <person name="Grigoriev I.V."/>
            <person name="Stajich J.E."/>
            <person name="Kennedy P.G."/>
        </authorList>
    </citation>
    <scope>NUCLEOTIDE SEQUENCE</scope>
    <source>
        <strain evidence="3">S12</strain>
    </source>
</reference>
<evidence type="ECO:0000259" key="2">
    <source>
        <dbReference type="Pfam" id="PF20151"/>
    </source>
</evidence>
<dbReference type="AlphaFoldDB" id="A0A9P7D9Z7"/>
<comment type="caution">
    <text evidence="3">The sequence shown here is derived from an EMBL/GenBank/DDBJ whole genome shotgun (WGS) entry which is preliminary data.</text>
</comment>
<name>A0A9P7D9Z7_9AGAM</name>
<sequence length="88" mass="10182">MSQSNLDCGLAVAAFMGVTYDWALTFGQEVELIWRQRWFLMTVMYLSVRYLGILSAVMYMLGSVPTILLSDKEWVWSQVPVRLMHQVC</sequence>
<feature type="domain" description="DUF6533" evidence="2">
    <location>
        <begin position="11"/>
        <end position="54"/>
    </location>
</feature>
<proteinExistence type="predicted"/>
<dbReference type="InterPro" id="IPR045340">
    <property type="entry name" value="DUF6533"/>
</dbReference>
<keyword evidence="1" id="KW-0472">Membrane</keyword>
<dbReference type="OrthoDB" id="2673686at2759"/>
<keyword evidence="1" id="KW-0812">Transmembrane</keyword>
<dbReference type="Proteomes" id="UP000719766">
    <property type="component" value="Unassembled WGS sequence"/>
</dbReference>
<dbReference type="EMBL" id="JABBWE010000123">
    <property type="protein sequence ID" value="KAG1784979.1"/>
    <property type="molecule type" value="Genomic_DNA"/>
</dbReference>
<dbReference type="RefSeq" id="XP_041152464.1">
    <property type="nucleotide sequence ID" value="XM_041307913.1"/>
</dbReference>
<evidence type="ECO:0000313" key="4">
    <source>
        <dbReference type="Proteomes" id="UP000719766"/>
    </source>
</evidence>
<accession>A0A9P7D9Z7</accession>
<keyword evidence="4" id="KW-1185">Reference proteome</keyword>
<dbReference type="GeneID" id="64601677"/>
<evidence type="ECO:0000313" key="3">
    <source>
        <dbReference type="EMBL" id="KAG1784979.1"/>
    </source>
</evidence>
<evidence type="ECO:0000256" key="1">
    <source>
        <dbReference type="SAM" id="Phobius"/>
    </source>
</evidence>